<keyword evidence="3" id="KW-1185">Reference proteome</keyword>
<dbReference type="Gene3D" id="2.50.20.10">
    <property type="entry name" value="Lipoprotein localisation LolA/LolB/LppX"/>
    <property type="match status" value="1"/>
</dbReference>
<dbReference type="InterPro" id="IPR029046">
    <property type="entry name" value="LolA/LolB/LppX"/>
</dbReference>
<evidence type="ECO:0000256" key="1">
    <source>
        <dbReference type="ARBA" id="ARBA00022729"/>
    </source>
</evidence>
<reference evidence="2 3" key="1">
    <citation type="submission" date="2019-02" db="EMBL/GenBank/DDBJ databases">
        <title>Genomic Encyclopedia of Archaeal and Bacterial Type Strains, Phase II (KMG-II): from individual species to whole genera.</title>
        <authorList>
            <person name="Goeker M."/>
        </authorList>
    </citation>
    <scope>NUCLEOTIDE SEQUENCE [LARGE SCALE GENOMIC DNA]</scope>
    <source>
        <strain evidence="2 3">DSM 18101</strain>
    </source>
</reference>
<dbReference type="AlphaFoldDB" id="A0A4Q7YNG4"/>
<keyword evidence="1" id="KW-0732">Signal</keyword>
<evidence type="ECO:0000313" key="3">
    <source>
        <dbReference type="Proteomes" id="UP000292958"/>
    </source>
</evidence>
<evidence type="ECO:0000313" key="2">
    <source>
        <dbReference type="EMBL" id="RZU38888.1"/>
    </source>
</evidence>
<proteinExistence type="predicted"/>
<dbReference type="Proteomes" id="UP000292958">
    <property type="component" value="Unassembled WGS sequence"/>
</dbReference>
<dbReference type="EMBL" id="SHKW01000001">
    <property type="protein sequence ID" value="RZU38888.1"/>
    <property type="molecule type" value="Genomic_DNA"/>
</dbReference>
<protein>
    <submittedName>
        <fullName evidence="2">Uncharacterized protein</fullName>
    </submittedName>
</protein>
<gene>
    <name evidence="2" type="ORF">BDD14_0190</name>
</gene>
<comment type="caution">
    <text evidence="2">The sequence shown here is derived from an EMBL/GenBank/DDBJ whole genome shotgun (WGS) entry which is preliminary data.</text>
</comment>
<dbReference type="Pfam" id="PF09865">
    <property type="entry name" value="DUF2092"/>
    <property type="match status" value="1"/>
</dbReference>
<dbReference type="InterPro" id="IPR019207">
    <property type="entry name" value="DUF2092"/>
</dbReference>
<accession>A0A4Q7YNG4</accession>
<name>A0A4Q7YNG4_9BACT</name>
<organism evidence="2 3">
    <name type="scientific">Edaphobacter modestus</name>
    <dbReference type="NCBI Taxonomy" id="388466"/>
    <lineage>
        <taxon>Bacteria</taxon>
        <taxon>Pseudomonadati</taxon>
        <taxon>Acidobacteriota</taxon>
        <taxon>Terriglobia</taxon>
        <taxon>Terriglobales</taxon>
        <taxon>Acidobacteriaceae</taxon>
        <taxon>Edaphobacter</taxon>
    </lineage>
</organism>
<sequence length="198" mass="21616">MREDVFDSGHRVDFGVGASLVVSRPNKLRSERLGHLVEQNFYYDGKTLTLYNASREVYATVPAPGTVEEMLDFARESLGVEQPVADLVYRNAFPLLMQDVTLAMVVDKEVIAGTKCTHLLFSRPGVDFQVWVADGGPPLPYKYIVTDTSTAALLAIIATMSDWNVAPVVTDSQFTFVPPRGAKAISFLPVGASSASDR</sequence>
<dbReference type="SUPFAM" id="SSF89392">
    <property type="entry name" value="Prokaryotic lipoproteins and lipoprotein localization factors"/>
    <property type="match status" value="1"/>
</dbReference>